<evidence type="ECO:0000256" key="5">
    <source>
        <dbReference type="ARBA" id="ARBA00023136"/>
    </source>
</evidence>
<reference evidence="8" key="1">
    <citation type="submission" date="2022-07" db="EMBL/GenBank/DDBJ databases">
        <title>Phylogenomic reconstructions and comparative analyses of Kickxellomycotina fungi.</title>
        <authorList>
            <person name="Reynolds N.K."/>
            <person name="Stajich J.E."/>
            <person name="Barry K."/>
            <person name="Grigoriev I.V."/>
            <person name="Crous P."/>
            <person name="Smith M.E."/>
        </authorList>
    </citation>
    <scope>NUCLEOTIDE SEQUENCE</scope>
    <source>
        <strain evidence="8">RSA 1196</strain>
    </source>
</reference>
<gene>
    <name evidence="8" type="ORF">IWQ62_000453</name>
</gene>
<feature type="transmembrane region" description="Helical" evidence="6">
    <location>
        <begin position="217"/>
        <end position="242"/>
    </location>
</feature>
<feature type="transmembrane region" description="Helical" evidence="6">
    <location>
        <begin position="283"/>
        <end position="305"/>
    </location>
</feature>
<dbReference type="Proteomes" id="UP001150925">
    <property type="component" value="Unassembled WGS sequence"/>
</dbReference>
<accession>A0A9W8E9M7</accession>
<name>A0A9W8E9M7_9FUNG</name>
<sequence>MHITLDQFTQTNPEQSTQPLAIMVHHAPTPAAAKIYLKGHTSRNSATTSDCYLDDPAVKDLVKSRRLQVVPLQENQTQWDFEYNVTDRDQGIWVVALVNCRPGSSLGFHFHSENLNPDGNHLTAGDIPLPSIYGFMSVLYSLVVFLWLYNQPPGTFQGKPVARNDAFGVPLRTKPLFLRHYYLILTFLVLVAFHKALQGYKMSRMAHGLAVDIWVVGFYISTFLKGFLGIVVIAMIASGWLFMRSFLTLRDKRILGCVIPLQIITTTANFLKDEMAIGSTERLVWLRIIPIVDLGAFLIILWTIWQTQKYLRQASEIDGKAARNLRRHKMWGFFYVLTLMYLYGTRVVAGYLNVSLPYQYVRWVSELFVELVSLVFYLTVGYIIQPTDALEDHVTGDINTSYLSGRDPGPGRRSDDLVANSPWRRSEDEIYEPLQLHSLRSSSIHGVRHDVHQ</sequence>
<dbReference type="PANTHER" id="PTHR21229">
    <property type="entry name" value="LUNG SEVEN TRANSMEMBRANE RECEPTOR"/>
    <property type="match status" value="1"/>
</dbReference>
<dbReference type="EMBL" id="JANBPY010000030">
    <property type="protein sequence ID" value="KAJ1969713.1"/>
    <property type="molecule type" value="Genomic_DNA"/>
</dbReference>
<dbReference type="GO" id="GO:0005794">
    <property type="term" value="C:Golgi apparatus"/>
    <property type="evidence" value="ECO:0007669"/>
    <property type="project" value="TreeGrafter"/>
</dbReference>
<evidence type="ECO:0000256" key="6">
    <source>
        <dbReference type="SAM" id="Phobius"/>
    </source>
</evidence>
<dbReference type="GO" id="GO:0016020">
    <property type="term" value="C:membrane"/>
    <property type="evidence" value="ECO:0007669"/>
    <property type="project" value="UniProtKB-SubCell"/>
</dbReference>
<keyword evidence="2 6" id="KW-0812">Transmembrane</keyword>
<feature type="transmembrane region" description="Helical" evidence="6">
    <location>
        <begin position="333"/>
        <end position="354"/>
    </location>
</feature>
<dbReference type="InterPro" id="IPR053937">
    <property type="entry name" value="GOST_TM"/>
</dbReference>
<dbReference type="PANTHER" id="PTHR21229:SF2">
    <property type="entry name" value="RE59932P"/>
    <property type="match status" value="1"/>
</dbReference>
<keyword evidence="4 6" id="KW-1133">Transmembrane helix</keyword>
<feature type="transmembrane region" description="Helical" evidence="6">
    <location>
        <begin position="180"/>
        <end position="197"/>
    </location>
</feature>
<dbReference type="OrthoDB" id="29657at2759"/>
<evidence type="ECO:0000256" key="4">
    <source>
        <dbReference type="ARBA" id="ARBA00022989"/>
    </source>
</evidence>
<dbReference type="Pfam" id="PF06814">
    <property type="entry name" value="GOST_TM"/>
    <property type="match status" value="1"/>
</dbReference>
<keyword evidence="3" id="KW-0732">Signal</keyword>
<keyword evidence="9" id="KW-1185">Reference proteome</keyword>
<evidence type="ECO:0000256" key="2">
    <source>
        <dbReference type="ARBA" id="ARBA00022692"/>
    </source>
</evidence>
<evidence type="ECO:0000256" key="1">
    <source>
        <dbReference type="ARBA" id="ARBA00004141"/>
    </source>
</evidence>
<evidence type="ECO:0000313" key="8">
    <source>
        <dbReference type="EMBL" id="KAJ1969713.1"/>
    </source>
</evidence>
<protein>
    <recommendedName>
        <fullName evidence="7">GOST seven transmembrane domain-containing protein</fullName>
    </recommendedName>
</protein>
<dbReference type="AlphaFoldDB" id="A0A9W8E9M7"/>
<evidence type="ECO:0000256" key="3">
    <source>
        <dbReference type="ARBA" id="ARBA00022729"/>
    </source>
</evidence>
<dbReference type="InterPro" id="IPR009637">
    <property type="entry name" value="GPR107/GPR108-like"/>
</dbReference>
<feature type="transmembrane region" description="Helical" evidence="6">
    <location>
        <begin position="360"/>
        <end position="384"/>
    </location>
</feature>
<evidence type="ECO:0000259" key="7">
    <source>
        <dbReference type="Pfam" id="PF06814"/>
    </source>
</evidence>
<comment type="caution">
    <text evidence="8">The sequence shown here is derived from an EMBL/GenBank/DDBJ whole genome shotgun (WGS) entry which is preliminary data.</text>
</comment>
<organism evidence="8 9">
    <name type="scientific">Dispira parvispora</name>
    <dbReference type="NCBI Taxonomy" id="1520584"/>
    <lineage>
        <taxon>Eukaryota</taxon>
        <taxon>Fungi</taxon>
        <taxon>Fungi incertae sedis</taxon>
        <taxon>Zoopagomycota</taxon>
        <taxon>Kickxellomycotina</taxon>
        <taxon>Dimargaritomycetes</taxon>
        <taxon>Dimargaritales</taxon>
        <taxon>Dimargaritaceae</taxon>
        <taxon>Dispira</taxon>
    </lineage>
</organism>
<comment type="subcellular location">
    <subcellularLocation>
        <location evidence="1">Membrane</location>
        <topology evidence="1">Multi-pass membrane protein</topology>
    </subcellularLocation>
</comment>
<feature type="transmembrane region" description="Helical" evidence="6">
    <location>
        <begin position="132"/>
        <end position="149"/>
    </location>
</feature>
<keyword evidence="5 6" id="KW-0472">Membrane</keyword>
<feature type="domain" description="GOST seven transmembrane" evidence="7">
    <location>
        <begin position="187"/>
        <end position="388"/>
    </location>
</feature>
<proteinExistence type="predicted"/>
<evidence type="ECO:0000313" key="9">
    <source>
        <dbReference type="Proteomes" id="UP001150925"/>
    </source>
</evidence>